<name>A0A5B7JZH1_PORTR</name>
<comment type="caution">
    <text evidence="1">The sequence shown here is derived from an EMBL/GenBank/DDBJ whole genome shotgun (WGS) entry which is preliminary data.</text>
</comment>
<accession>A0A5B7JZH1</accession>
<keyword evidence="2" id="KW-1185">Reference proteome</keyword>
<evidence type="ECO:0000313" key="2">
    <source>
        <dbReference type="Proteomes" id="UP000324222"/>
    </source>
</evidence>
<protein>
    <submittedName>
        <fullName evidence="1">Uncharacterized protein</fullName>
    </submittedName>
</protein>
<proteinExistence type="predicted"/>
<dbReference type="EMBL" id="VSRR010114638">
    <property type="protein sequence ID" value="MPC98567.1"/>
    <property type="molecule type" value="Genomic_DNA"/>
</dbReference>
<sequence length="93" mass="9724">MSIISVKLLSNSRAPSRPTPACISILTRHLTATDKSEEAAGTEITQSSLVSEDPPLHGDWLGRLLVGLVGGVMGGASHPSPAGRGPELLWEIK</sequence>
<organism evidence="1 2">
    <name type="scientific">Portunus trituberculatus</name>
    <name type="common">Swimming crab</name>
    <name type="synonym">Neptunus trituberculatus</name>
    <dbReference type="NCBI Taxonomy" id="210409"/>
    <lineage>
        <taxon>Eukaryota</taxon>
        <taxon>Metazoa</taxon>
        <taxon>Ecdysozoa</taxon>
        <taxon>Arthropoda</taxon>
        <taxon>Crustacea</taxon>
        <taxon>Multicrustacea</taxon>
        <taxon>Malacostraca</taxon>
        <taxon>Eumalacostraca</taxon>
        <taxon>Eucarida</taxon>
        <taxon>Decapoda</taxon>
        <taxon>Pleocyemata</taxon>
        <taxon>Brachyura</taxon>
        <taxon>Eubrachyura</taxon>
        <taxon>Portunoidea</taxon>
        <taxon>Portunidae</taxon>
        <taxon>Portuninae</taxon>
        <taxon>Portunus</taxon>
    </lineage>
</organism>
<dbReference type="AlphaFoldDB" id="A0A5B7JZH1"/>
<evidence type="ECO:0000313" key="1">
    <source>
        <dbReference type="EMBL" id="MPC98567.1"/>
    </source>
</evidence>
<dbReference type="Proteomes" id="UP000324222">
    <property type="component" value="Unassembled WGS sequence"/>
</dbReference>
<gene>
    <name evidence="1" type="ORF">E2C01_093941</name>
</gene>
<reference evidence="1 2" key="1">
    <citation type="submission" date="2019-05" db="EMBL/GenBank/DDBJ databases">
        <title>Another draft genome of Portunus trituberculatus and its Hox gene families provides insights of decapod evolution.</title>
        <authorList>
            <person name="Jeong J.-H."/>
            <person name="Song I."/>
            <person name="Kim S."/>
            <person name="Choi T."/>
            <person name="Kim D."/>
            <person name="Ryu S."/>
            <person name="Kim W."/>
        </authorList>
    </citation>
    <scope>NUCLEOTIDE SEQUENCE [LARGE SCALE GENOMIC DNA]</scope>
    <source>
        <tissue evidence="1">Muscle</tissue>
    </source>
</reference>